<dbReference type="SUPFAM" id="SSF88659">
    <property type="entry name" value="Sigma3 and sigma4 domains of RNA polymerase sigma factors"/>
    <property type="match status" value="1"/>
</dbReference>
<dbReference type="EMBL" id="FUZT01000027">
    <property type="protein sequence ID" value="SKC92108.1"/>
    <property type="molecule type" value="Genomic_DNA"/>
</dbReference>
<proteinExistence type="predicted"/>
<accession>A0A1T5MW66</accession>
<keyword evidence="2" id="KW-1185">Reference proteome</keyword>
<evidence type="ECO:0000313" key="1">
    <source>
        <dbReference type="EMBL" id="SKC92108.1"/>
    </source>
</evidence>
<dbReference type="InterPro" id="IPR036388">
    <property type="entry name" value="WH-like_DNA-bd_sf"/>
</dbReference>
<dbReference type="Proteomes" id="UP000190285">
    <property type="component" value="Unassembled WGS sequence"/>
</dbReference>
<evidence type="ECO:0008006" key="3">
    <source>
        <dbReference type="Google" id="ProtNLM"/>
    </source>
</evidence>
<organism evidence="1 2">
    <name type="scientific">Maledivibacter halophilus</name>
    <dbReference type="NCBI Taxonomy" id="36842"/>
    <lineage>
        <taxon>Bacteria</taxon>
        <taxon>Bacillati</taxon>
        <taxon>Bacillota</taxon>
        <taxon>Clostridia</taxon>
        <taxon>Peptostreptococcales</taxon>
        <taxon>Caminicellaceae</taxon>
        <taxon>Maledivibacter</taxon>
    </lineage>
</organism>
<dbReference type="AlphaFoldDB" id="A0A1T5MW66"/>
<name>A0A1T5MW66_9FIRM</name>
<evidence type="ECO:0000313" key="2">
    <source>
        <dbReference type="Proteomes" id="UP000190285"/>
    </source>
</evidence>
<protein>
    <recommendedName>
        <fullName evidence="3">RNA polymerase sigma-70 region 4 domain-containing protein</fullName>
    </recommendedName>
</protein>
<gene>
    <name evidence="1" type="ORF">SAMN02194393_05431</name>
</gene>
<dbReference type="InterPro" id="IPR013324">
    <property type="entry name" value="RNA_pol_sigma_r3/r4-like"/>
</dbReference>
<dbReference type="OrthoDB" id="9897429at2"/>
<sequence>MENVAPEALEFIKEKIDQIIKDSKDLDKTEEEIIRLRFGLDEEGPIKIRDLSKKFNLRPKEMKKKVDAIEKKIFNKLKRTI</sequence>
<reference evidence="1 2" key="1">
    <citation type="submission" date="2017-02" db="EMBL/GenBank/DDBJ databases">
        <authorList>
            <person name="Peterson S.W."/>
        </authorList>
    </citation>
    <scope>NUCLEOTIDE SEQUENCE [LARGE SCALE GENOMIC DNA]</scope>
    <source>
        <strain evidence="1 2">M1</strain>
    </source>
</reference>
<dbReference type="Gene3D" id="1.10.10.10">
    <property type="entry name" value="Winged helix-like DNA-binding domain superfamily/Winged helix DNA-binding domain"/>
    <property type="match status" value="1"/>
</dbReference>
<dbReference type="RefSeq" id="WP_079495991.1">
    <property type="nucleotide sequence ID" value="NZ_FUZT01000027.1"/>
</dbReference>